<evidence type="ECO:0000256" key="4">
    <source>
        <dbReference type="ARBA" id="ARBA00022989"/>
    </source>
</evidence>
<feature type="transmembrane region" description="Helical" evidence="6">
    <location>
        <begin position="28"/>
        <end position="50"/>
    </location>
</feature>
<feature type="transmembrane region" description="Helical" evidence="6">
    <location>
        <begin position="157"/>
        <end position="180"/>
    </location>
</feature>
<dbReference type="InterPro" id="IPR035906">
    <property type="entry name" value="MetI-like_sf"/>
</dbReference>
<name>A0A3S4URQ7_9ACTN</name>
<dbReference type="GO" id="GO:0005886">
    <property type="term" value="C:plasma membrane"/>
    <property type="evidence" value="ECO:0007669"/>
    <property type="project" value="UniProtKB-SubCell"/>
</dbReference>
<evidence type="ECO:0000256" key="5">
    <source>
        <dbReference type="ARBA" id="ARBA00023136"/>
    </source>
</evidence>
<dbReference type="CDD" id="cd06261">
    <property type="entry name" value="TM_PBP2"/>
    <property type="match status" value="1"/>
</dbReference>
<feature type="domain" description="ABC transmembrane type-1" evidence="7">
    <location>
        <begin position="24"/>
        <end position="210"/>
    </location>
</feature>
<dbReference type="InterPro" id="IPR051204">
    <property type="entry name" value="ABC_transp_perm/SBD"/>
</dbReference>
<dbReference type="PROSITE" id="PS50928">
    <property type="entry name" value="ABC_TM1"/>
    <property type="match status" value="1"/>
</dbReference>
<keyword evidence="5 6" id="KW-0472">Membrane</keyword>
<dbReference type="PANTHER" id="PTHR30177:SF33">
    <property type="entry name" value="POSSIBLE OSMOPROTECTANT (GLYCINE BETAINE_CARNITINE_CHOLINE_L-PROLINE) TRANSPORT INTEGRAL MEMBRANE PROTEIN ABC TRANSPORTER PROZ"/>
    <property type="match status" value="1"/>
</dbReference>
<keyword evidence="3 6" id="KW-0812">Transmembrane</keyword>
<feature type="transmembrane region" description="Helical" evidence="6">
    <location>
        <begin position="62"/>
        <end position="82"/>
    </location>
</feature>
<evidence type="ECO:0000256" key="3">
    <source>
        <dbReference type="ARBA" id="ARBA00022692"/>
    </source>
</evidence>
<evidence type="ECO:0000256" key="1">
    <source>
        <dbReference type="ARBA" id="ARBA00004141"/>
    </source>
</evidence>
<dbReference type="InterPro" id="IPR000515">
    <property type="entry name" value="MetI-like"/>
</dbReference>
<reference evidence="8 9" key="1">
    <citation type="submission" date="2018-12" db="EMBL/GenBank/DDBJ databases">
        <authorList>
            <consortium name="Pathogen Informatics"/>
        </authorList>
    </citation>
    <scope>NUCLEOTIDE SEQUENCE [LARGE SCALE GENOMIC DNA]</scope>
    <source>
        <strain evidence="8 9">NCTC13652</strain>
    </source>
</reference>
<dbReference type="GO" id="GO:0055085">
    <property type="term" value="P:transmembrane transport"/>
    <property type="evidence" value="ECO:0007669"/>
    <property type="project" value="InterPro"/>
</dbReference>
<proteinExistence type="inferred from homology"/>
<dbReference type="SUPFAM" id="SSF161098">
    <property type="entry name" value="MetI-like"/>
    <property type="match status" value="1"/>
</dbReference>
<dbReference type="GO" id="GO:0031460">
    <property type="term" value="P:glycine betaine transport"/>
    <property type="evidence" value="ECO:0007669"/>
    <property type="project" value="TreeGrafter"/>
</dbReference>
<organism evidence="8 9">
    <name type="scientific">Acidipropionibacterium jensenii</name>
    <dbReference type="NCBI Taxonomy" id="1749"/>
    <lineage>
        <taxon>Bacteria</taxon>
        <taxon>Bacillati</taxon>
        <taxon>Actinomycetota</taxon>
        <taxon>Actinomycetes</taxon>
        <taxon>Propionibacteriales</taxon>
        <taxon>Propionibacteriaceae</taxon>
        <taxon>Acidipropionibacterium</taxon>
    </lineage>
</organism>
<keyword evidence="2 6" id="KW-0813">Transport</keyword>
<comment type="similarity">
    <text evidence="6">Belongs to the binding-protein-dependent transport system permease family.</text>
</comment>
<accession>A0A3S4URQ7</accession>
<dbReference type="AlphaFoldDB" id="A0A3S4URQ7"/>
<dbReference type="Gene3D" id="1.10.3720.10">
    <property type="entry name" value="MetI-like"/>
    <property type="match status" value="1"/>
</dbReference>
<comment type="subcellular location">
    <subcellularLocation>
        <location evidence="6">Cell membrane</location>
        <topology evidence="6">Multi-pass membrane protein</topology>
    </subcellularLocation>
    <subcellularLocation>
        <location evidence="1">Membrane</location>
        <topology evidence="1">Multi-pass membrane protein</topology>
    </subcellularLocation>
</comment>
<dbReference type="Proteomes" id="UP000277858">
    <property type="component" value="Chromosome"/>
</dbReference>
<dbReference type="Pfam" id="PF00528">
    <property type="entry name" value="BPD_transp_1"/>
    <property type="match status" value="1"/>
</dbReference>
<feature type="transmembrane region" description="Helical" evidence="6">
    <location>
        <begin position="192"/>
        <end position="213"/>
    </location>
</feature>
<keyword evidence="4 6" id="KW-1133">Transmembrane helix</keyword>
<evidence type="ECO:0000313" key="8">
    <source>
        <dbReference type="EMBL" id="VEI03646.1"/>
    </source>
</evidence>
<evidence type="ECO:0000259" key="7">
    <source>
        <dbReference type="PROSITE" id="PS50928"/>
    </source>
</evidence>
<dbReference type="EMBL" id="LR134473">
    <property type="protein sequence ID" value="VEI03646.1"/>
    <property type="molecule type" value="Genomic_DNA"/>
</dbReference>
<evidence type="ECO:0000256" key="6">
    <source>
        <dbReference type="RuleBase" id="RU363032"/>
    </source>
</evidence>
<sequence length="231" mass="23468">MIGLWHWLTSPATWSGSEGAWALIGQHLGYSGVVMGLAALIGIPLGLWVGHSGRGGSAVVNLVNGMRALPTLGLLYAAVLVIGPRLSGSAAFQVPAIGVLVILAVPPVLAGTYSGIDAVPPDAHDAATGMGMTGWQRLWRVEVPCALPLILSGLRSAALQVIATATLAAYVGLGGLGYFLQLGQGARDYPMMAGGSVLVACLALVVDLVLAGVQKLVVSPGLSPESDSSDR</sequence>
<protein>
    <submittedName>
        <fullName evidence="8">Glycine betaine/L-proline transport system permease protein proW</fullName>
    </submittedName>
</protein>
<keyword evidence="9" id="KW-1185">Reference proteome</keyword>
<gene>
    <name evidence="8" type="primary">proW_1</name>
    <name evidence="8" type="ORF">NCTC13652_01857</name>
</gene>
<evidence type="ECO:0000313" key="9">
    <source>
        <dbReference type="Proteomes" id="UP000277858"/>
    </source>
</evidence>
<evidence type="ECO:0000256" key="2">
    <source>
        <dbReference type="ARBA" id="ARBA00022448"/>
    </source>
</evidence>
<feature type="transmembrane region" description="Helical" evidence="6">
    <location>
        <begin position="94"/>
        <end position="116"/>
    </location>
</feature>
<dbReference type="PANTHER" id="PTHR30177">
    <property type="entry name" value="GLYCINE BETAINE/L-PROLINE TRANSPORT SYSTEM PERMEASE PROTEIN PROW"/>
    <property type="match status" value="1"/>
</dbReference>
<dbReference type="OrthoDB" id="5244012at2"/>
<dbReference type="STRING" id="1122997.GCA_000425285_00225"/>